<dbReference type="GO" id="GO:0022857">
    <property type="term" value="F:transmembrane transporter activity"/>
    <property type="evidence" value="ECO:0007669"/>
    <property type="project" value="InterPro"/>
</dbReference>
<dbReference type="PROSITE" id="PS50850">
    <property type="entry name" value="MFS"/>
    <property type="match status" value="1"/>
</dbReference>
<dbReference type="FunFam" id="1.20.1250.20:FF:000218">
    <property type="entry name" value="facilitated trehalose transporter Tret1"/>
    <property type="match status" value="1"/>
</dbReference>
<comment type="subcellular location">
    <subcellularLocation>
        <location evidence="1">Cell membrane</location>
        <topology evidence="1">Multi-pass membrane protein</topology>
    </subcellularLocation>
</comment>
<feature type="transmembrane region" description="Helical" evidence="8">
    <location>
        <begin position="131"/>
        <end position="154"/>
    </location>
</feature>
<feature type="transmembrane region" description="Helical" evidence="8">
    <location>
        <begin position="77"/>
        <end position="96"/>
    </location>
</feature>
<dbReference type="InterPro" id="IPR036259">
    <property type="entry name" value="MFS_trans_sf"/>
</dbReference>
<dbReference type="PANTHER" id="PTHR48021">
    <property type="match status" value="1"/>
</dbReference>
<dbReference type="PANTHER" id="PTHR48021:SF33">
    <property type="entry name" value="AT22075P-RELATED"/>
    <property type="match status" value="1"/>
</dbReference>
<reference evidence="10 11" key="1">
    <citation type="submission" date="2023-11" db="EMBL/GenBank/DDBJ databases">
        <authorList>
            <person name="Okamura Y."/>
        </authorList>
    </citation>
    <scope>NUCLEOTIDE SEQUENCE [LARGE SCALE GENOMIC DNA]</scope>
</reference>
<evidence type="ECO:0000256" key="2">
    <source>
        <dbReference type="ARBA" id="ARBA00022448"/>
    </source>
</evidence>
<protein>
    <recommendedName>
        <fullName evidence="9">Major facilitator superfamily (MFS) profile domain-containing protein</fullName>
    </recommendedName>
</protein>
<keyword evidence="4" id="KW-0762">Sugar transport</keyword>
<evidence type="ECO:0000256" key="6">
    <source>
        <dbReference type="ARBA" id="ARBA00022989"/>
    </source>
</evidence>
<evidence type="ECO:0000256" key="5">
    <source>
        <dbReference type="ARBA" id="ARBA00022692"/>
    </source>
</evidence>
<sequence>MRIVIRLPASYYNRFHILRLLSTHPTLQSTEEAHLLSDSGVVLPVFSYGTGVGWMSPMGPLLMSNESPAEQPVHPDVVSWMASAAYLVGTPAVFLFGYIVDNYGRKKALMLTSLSMAVCWSLKLYSTETWALITARAIVGFGVSGSYVVTPLYIKEISEDSIRGTLGSLVVLSQNLGNLAVYLLGEYLSYHATLWICLAVPLIHLLVFCTMPETPSFLLKTGKVEEARDALAWLRCRQVTDAAVESELQLLLLELEHSKPTRFFSTFKDIVSNKCTFRAFRITLIITVARELCGCLAVLHFASTIFSKAGGGLALTPNQQATILGAVQLVGSCTASSLVEKTGRKPLLGMTCLVSGIALTVLGGWFFAETEAVAWLPICALCLCIYCDAAGLQPVPFVIMTEMFSFQHRGTVTSIVIAFACALVSIELRVFQPLSTAVGIFLVFWLFAGVCIISTVYIALYVPETKMKTMDEIHELLRGKKKDEESAVTKL</sequence>
<dbReference type="InterPro" id="IPR005828">
    <property type="entry name" value="MFS_sugar_transport-like"/>
</dbReference>
<evidence type="ECO:0000256" key="8">
    <source>
        <dbReference type="SAM" id="Phobius"/>
    </source>
</evidence>
<evidence type="ECO:0000256" key="7">
    <source>
        <dbReference type="ARBA" id="ARBA00023136"/>
    </source>
</evidence>
<dbReference type="EMBL" id="CAVLEF010000004">
    <property type="protein sequence ID" value="CAK1543413.1"/>
    <property type="molecule type" value="Genomic_DNA"/>
</dbReference>
<organism evidence="10 11">
    <name type="scientific">Leptosia nina</name>
    <dbReference type="NCBI Taxonomy" id="320188"/>
    <lineage>
        <taxon>Eukaryota</taxon>
        <taxon>Metazoa</taxon>
        <taxon>Ecdysozoa</taxon>
        <taxon>Arthropoda</taxon>
        <taxon>Hexapoda</taxon>
        <taxon>Insecta</taxon>
        <taxon>Pterygota</taxon>
        <taxon>Neoptera</taxon>
        <taxon>Endopterygota</taxon>
        <taxon>Lepidoptera</taxon>
        <taxon>Glossata</taxon>
        <taxon>Ditrysia</taxon>
        <taxon>Papilionoidea</taxon>
        <taxon>Pieridae</taxon>
        <taxon>Pierinae</taxon>
        <taxon>Leptosia</taxon>
    </lineage>
</organism>
<name>A0AAV1J2U3_9NEOP</name>
<keyword evidence="7 8" id="KW-0472">Membrane</keyword>
<gene>
    <name evidence="10" type="ORF">LNINA_LOCUS3229</name>
</gene>
<keyword evidence="6 8" id="KW-1133">Transmembrane helix</keyword>
<comment type="caution">
    <text evidence="10">The sequence shown here is derived from an EMBL/GenBank/DDBJ whole genome shotgun (WGS) entry which is preliminary data.</text>
</comment>
<dbReference type="InterPro" id="IPR050549">
    <property type="entry name" value="MFS_Trehalose_Transporter"/>
</dbReference>
<feature type="transmembrane region" description="Helical" evidence="8">
    <location>
        <begin position="190"/>
        <end position="211"/>
    </location>
</feature>
<evidence type="ECO:0000313" key="10">
    <source>
        <dbReference type="EMBL" id="CAK1543413.1"/>
    </source>
</evidence>
<evidence type="ECO:0000313" key="11">
    <source>
        <dbReference type="Proteomes" id="UP001497472"/>
    </source>
</evidence>
<keyword evidence="11" id="KW-1185">Reference proteome</keyword>
<feature type="transmembrane region" description="Helical" evidence="8">
    <location>
        <begin position="437"/>
        <end position="460"/>
    </location>
</feature>
<evidence type="ECO:0000256" key="3">
    <source>
        <dbReference type="ARBA" id="ARBA00022475"/>
    </source>
</evidence>
<keyword evidence="5 8" id="KW-0812">Transmembrane</keyword>
<evidence type="ECO:0000259" key="9">
    <source>
        <dbReference type="PROSITE" id="PS50850"/>
    </source>
</evidence>
<dbReference type="Pfam" id="PF00083">
    <property type="entry name" value="Sugar_tr"/>
    <property type="match status" value="1"/>
</dbReference>
<feature type="transmembrane region" description="Helical" evidence="8">
    <location>
        <begin position="35"/>
        <end position="57"/>
    </location>
</feature>
<dbReference type="Proteomes" id="UP001497472">
    <property type="component" value="Unassembled WGS sequence"/>
</dbReference>
<feature type="transmembrane region" description="Helical" evidence="8">
    <location>
        <begin position="347"/>
        <end position="368"/>
    </location>
</feature>
<feature type="transmembrane region" description="Helical" evidence="8">
    <location>
        <begin position="411"/>
        <end position="431"/>
    </location>
</feature>
<dbReference type="SUPFAM" id="SSF103473">
    <property type="entry name" value="MFS general substrate transporter"/>
    <property type="match status" value="1"/>
</dbReference>
<keyword evidence="2" id="KW-0813">Transport</keyword>
<proteinExistence type="predicted"/>
<dbReference type="InterPro" id="IPR020846">
    <property type="entry name" value="MFS_dom"/>
</dbReference>
<dbReference type="AlphaFoldDB" id="A0AAV1J2U3"/>
<keyword evidence="3" id="KW-1003">Cell membrane</keyword>
<evidence type="ECO:0000256" key="1">
    <source>
        <dbReference type="ARBA" id="ARBA00004651"/>
    </source>
</evidence>
<accession>A0AAV1J2U3</accession>
<evidence type="ECO:0000256" key="4">
    <source>
        <dbReference type="ARBA" id="ARBA00022597"/>
    </source>
</evidence>
<dbReference type="GO" id="GO:0005886">
    <property type="term" value="C:plasma membrane"/>
    <property type="evidence" value="ECO:0007669"/>
    <property type="project" value="UniProtKB-SubCell"/>
</dbReference>
<feature type="transmembrane region" description="Helical" evidence="8">
    <location>
        <begin position="374"/>
        <end position="399"/>
    </location>
</feature>
<feature type="domain" description="Major facilitator superfamily (MFS) profile" evidence="9">
    <location>
        <begin position="33"/>
        <end position="466"/>
    </location>
</feature>
<dbReference type="Gene3D" id="1.20.1250.20">
    <property type="entry name" value="MFS general substrate transporter like domains"/>
    <property type="match status" value="1"/>
</dbReference>